<feature type="coiled-coil region" evidence="3">
    <location>
        <begin position="246"/>
        <end position="280"/>
    </location>
</feature>
<dbReference type="AlphaFoldDB" id="A0A8J5CD17"/>
<dbReference type="GO" id="GO:0009904">
    <property type="term" value="P:chloroplast accumulation movement"/>
    <property type="evidence" value="ECO:0007669"/>
    <property type="project" value="TreeGrafter"/>
</dbReference>
<keyword evidence="5" id="KW-1185">Reference proteome</keyword>
<dbReference type="Proteomes" id="UP000734854">
    <property type="component" value="Unassembled WGS sequence"/>
</dbReference>
<evidence type="ECO:0000313" key="5">
    <source>
        <dbReference type="Proteomes" id="UP000734854"/>
    </source>
</evidence>
<dbReference type="PANTHER" id="PTHR32054">
    <property type="entry name" value="HEAVY CHAIN, PUTATIVE, EXPRESSED-RELATED-RELATED"/>
    <property type="match status" value="1"/>
</dbReference>
<gene>
    <name evidence="4" type="ORF">ZIOFF_067236</name>
</gene>
<dbReference type="GO" id="GO:0005829">
    <property type="term" value="C:cytosol"/>
    <property type="evidence" value="ECO:0007669"/>
    <property type="project" value="TreeGrafter"/>
</dbReference>
<proteinExistence type="inferred from homology"/>
<sequence>MEESKFIEERTYPANSFFSMEGCSPEDISLFVMGQQDNGNQHVILGKNEKTSSITNNLHLKGIKLDEKEDISSESHNVSEILPLDELKGVEVPKPSDGVLKNLKEDDMKRSFIDTATPFESVKQAVSKFGGTVDWKAQKELIIEVILTTVAYRLEKRKHAQLELKKVHEKIPVYKAQCEVAEAFKEEVLKELDSAKRLVEELTLGLEKAETQEAEAKQDSELVDLQLKEMEQGIANSASVVAKTHLEASKERCASAVAELKLVKEELHSTKREYDSLVQERDIIVTKADDSVSASREIEKAVEDLTLELIMIKKYLESAHSAHLEAEEQRIAAALALDQDRLNWEKQLKQAVGELQHLNEKLLLTQDLESKLDRASTLFVSLKDELSSYQEGQRNLGTKTTQEQMSACWEGNLQETETNTQEALASTTKELEEVRSHIENAKNEVNCLKLAVSSLENDLEMEKTTLATMKQRENLSSISVSSLEAELNRVHAELELIMNKDEDSREKMVDLPRALQQAAEEADHAKLVANLMREELKKAKYEAEQANVAANTMEKRLNAIMKEIEASKASEKLAKSALEALEESERANLESDNSANGVTLPIEEYYTLSKNTYEAEEIAYNRVISAFEQIKAAKESELKSLVKLEETKKMIKKKKIFQIAAVGKPEMANEEKLDAEQELQTMRAELEQRRKVSNDAMGLSDPEGAIGEIDAAYESSSGSPRPYIPQSNTTIALRNSKRRRSFLPRLVTFLTRKEVQTPKS</sequence>
<comment type="similarity">
    <text evidence="1">Belongs to the WEB family.</text>
</comment>
<accession>A0A8J5CD17</accession>
<dbReference type="Pfam" id="PF05701">
    <property type="entry name" value="WEMBL"/>
    <property type="match status" value="1"/>
</dbReference>
<protein>
    <submittedName>
        <fullName evidence="4">Uncharacterized protein</fullName>
    </submittedName>
</protein>
<evidence type="ECO:0000256" key="3">
    <source>
        <dbReference type="SAM" id="Coils"/>
    </source>
</evidence>
<keyword evidence="2 3" id="KW-0175">Coiled coil</keyword>
<evidence type="ECO:0000256" key="1">
    <source>
        <dbReference type="ARBA" id="ARBA00005485"/>
    </source>
</evidence>
<organism evidence="4 5">
    <name type="scientific">Zingiber officinale</name>
    <name type="common">Ginger</name>
    <name type="synonym">Amomum zingiber</name>
    <dbReference type="NCBI Taxonomy" id="94328"/>
    <lineage>
        <taxon>Eukaryota</taxon>
        <taxon>Viridiplantae</taxon>
        <taxon>Streptophyta</taxon>
        <taxon>Embryophyta</taxon>
        <taxon>Tracheophyta</taxon>
        <taxon>Spermatophyta</taxon>
        <taxon>Magnoliopsida</taxon>
        <taxon>Liliopsida</taxon>
        <taxon>Zingiberales</taxon>
        <taxon>Zingiberaceae</taxon>
        <taxon>Zingiber</taxon>
    </lineage>
</organism>
<dbReference type="InterPro" id="IPR008545">
    <property type="entry name" value="Web"/>
</dbReference>
<evidence type="ECO:0000256" key="2">
    <source>
        <dbReference type="ARBA" id="ARBA00023054"/>
    </source>
</evidence>
<evidence type="ECO:0000313" key="4">
    <source>
        <dbReference type="EMBL" id="KAG6473321.1"/>
    </source>
</evidence>
<dbReference type="PANTHER" id="PTHR32054:SF31">
    <property type="entry name" value="PROTEIN WEAK CHLOROPLAST MOVEMENT UNDER BLUE LIGHT 1"/>
    <property type="match status" value="1"/>
</dbReference>
<feature type="coiled-coil region" evidence="3">
    <location>
        <begin position="424"/>
        <end position="570"/>
    </location>
</feature>
<comment type="caution">
    <text evidence="4">The sequence shown here is derived from an EMBL/GenBank/DDBJ whole genome shotgun (WGS) entry which is preliminary data.</text>
</comment>
<feature type="coiled-coil region" evidence="3">
    <location>
        <begin position="185"/>
        <end position="219"/>
    </location>
</feature>
<dbReference type="EMBL" id="JACMSC010000019">
    <property type="protein sequence ID" value="KAG6473321.1"/>
    <property type="molecule type" value="Genomic_DNA"/>
</dbReference>
<reference evidence="4 5" key="1">
    <citation type="submission" date="2020-08" db="EMBL/GenBank/DDBJ databases">
        <title>Plant Genome Project.</title>
        <authorList>
            <person name="Zhang R.-G."/>
        </authorList>
    </citation>
    <scope>NUCLEOTIDE SEQUENCE [LARGE SCALE GENOMIC DNA]</scope>
    <source>
        <tissue evidence="4">Rhizome</tissue>
    </source>
</reference>
<dbReference type="GO" id="GO:0009903">
    <property type="term" value="P:chloroplast avoidance movement"/>
    <property type="evidence" value="ECO:0007669"/>
    <property type="project" value="TreeGrafter"/>
</dbReference>
<name>A0A8J5CD17_ZINOF</name>